<feature type="domain" description="TonB C-terminal" evidence="14">
    <location>
        <begin position="857"/>
        <end position="947"/>
    </location>
</feature>
<feature type="compositionally biased region" description="Polar residues" evidence="12">
    <location>
        <begin position="805"/>
        <end position="815"/>
    </location>
</feature>
<keyword evidence="3 11" id="KW-0813">Transport</keyword>
<feature type="region of interest" description="Disordered" evidence="12">
    <location>
        <begin position="336"/>
        <end position="374"/>
    </location>
</feature>
<feature type="compositionally biased region" description="Low complexity" evidence="12">
    <location>
        <begin position="352"/>
        <end position="374"/>
    </location>
</feature>
<comment type="function">
    <text evidence="11">Interacts with outer membrane receptor proteins that carry out high-affinity binding and energy dependent uptake into the periplasmic space of specific substrates. It could act to transduce energy from the cytoplasmic membrane to specific energy-requiring processes in the outer membrane, resulting in the release into the periplasm of ligands bound by these outer membrane proteins.</text>
</comment>
<keyword evidence="9 11" id="KW-0472">Membrane</keyword>
<dbReference type="AlphaFoldDB" id="A0A193LE98"/>
<dbReference type="PROSITE" id="PS52015">
    <property type="entry name" value="TONB_CTD"/>
    <property type="match status" value="1"/>
</dbReference>
<evidence type="ECO:0000256" key="12">
    <source>
        <dbReference type="SAM" id="MobiDB-lite"/>
    </source>
</evidence>
<feature type="region of interest" description="Disordered" evidence="12">
    <location>
        <begin position="783"/>
        <end position="833"/>
    </location>
</feature>
<keyword evidence="5 11" id="KW-0997">Cell inner membrane</keyword>
<comment type="subcellular location">
    <subcellularLocation>
        <location evidence="1 11">Cell inner membrane</location>
        <topology evidence="1 11">Single-pass membrane protein</topology>
        <orientation evidence="1 11">Periplasmic side</orientation>
    </subcellularLocation>
</comment>
<dbReference type="PRINTS" id="PR01374">
    <property type="entry name" value="TONBPROTEIN"/>
</dbReference>
<evidence type="ECO:0000256" key="3">
    <source>
        <dbReference type="ARBA" id="ARBA00022448"/>
    </source>
</evidence>
<evidence type="ECO:0000313" key="16">
    <source>
        <dbReference type="Proteomes" id="UP000092695"/>
    </source>
</evidence>
<feature type="compositionally biased region" description="Polar residues" evidence="12">
    <location>
        <begin position="824"/>
        <end position="833"/>
    </location>
</feature>
<dbReference type="InterPro" id="IPR001789">
    <property type="entry name" value="Sig_transdc_resp-reg_receiver"/>
</dbReference>
<dbReference type="STRING" id="1548547.BA177_05720"/>
<dbReference type="InterPro" id="IPR003538">
    <property type="entry name" value="TonB"/>
</dbReference>
<proteinExistence type="inferred from homology"/>
<keyword evidence="7 11" id="KW-0653">Protein transport</keyword>
<evidence type="ECO:0000256" key="1">
    <source>
        <dbReference type="ARBA" id="ARBA00004383"/>
    </source>
</evidence>
<dbReference type="Gene3D" id="3.40.50.2300">
    <property type="match status" value="2"/>
</dbReference>
<evidence type="ECO:0000256" key="5">
    <source>
        <dbReference type="ARBA" id="ARBA00022519"/>
    </source>
</evidence>
<dbReference type="EMBL" id="CP016268">
    <property type="protein sequence ID" value="ANO50771.1"/>
    <property type="molecule type" value="Genomic_DNA"/>
</dbReference>
<feature type="domain" description="Response regulatory" evidence="13">
    <location>
        <begin position="9"/>
        <end position="123"/>
    </location>
</feature>
<organism evidence="15 16">
    <name type="scientific">Woeseia oceani</name>
    <dbReference type="NCBI Taxonomy" id="1548547"/>
    <lineage>
        <taxon>Bacteria</taxon>
        <taxon>Pseudomonadati</taxon>
        <taxon>Pseudomonadota</taxon>
        <taxon>Gammaproteobacteria</taxon>
        <taxon>Woeseiales</taxon>
        <taxon>Woeseiaceae</taxon>
        <taxon>Woeseia</taxon>
    </lineage>
</organism>
<dbReference type="InterPro" id="IPR051045">
    <property type="entry name" value="TonB-dependent_transducer"/>
</dbReference>
<evidence type="ECO:0000256" key="2">
    <source>
        <dbReference type="ARBA" id="ARBA00006555"/>
    </source>
</evidence>
<evidence type="ECO:0000256" key="10">
    <source>
        <dbReference type="PROSITE-ProRule" id="PRU00169"/>
    </source>
</evidence>
<evidence type="ECO:0000256" key="8">
    <source>
        <dbReference type="ARBA" id="ARBA00022989"/>
    </source>
</evidence>
<accession>A0A193LE98</accession>
<dbReference type="PROSITE" id="PS50110">
    <property type="entry name" value="RESPONSE_REGULATORY"/>
    <property type="match status" value="2"/>
</dbReference>
<sequence length="947" mass="99325">MALEQFRTQVLLLHSEQGTLDTLGAGFNDRYSVHFATSGSEALTTLGETPIHIIVSAQDLPGMSGLEALREAKKRSPDTVGILLAGSDNADGLEALVGDQEVFQIVRGAVEPDALLKVVENATRRVRMLTLAKSANDTAANVDVSAKLDVSSMEPEGEHIVMETAENGTTIISDGTGRMPALKPEKIQLNPQSRGRNVDVLVLTKDSEFLDTIRESSSGLHKVHHAATAQQALDALAAHPIGVLVTDAAITGGKIELLTQKLRLSQPRLVAIVAGRRDDGEMLMDLINRGQVYRFLLKPVSPGRARLAVEASVKHHLEAADAAFKSAAAKGAAAPAAAGNKAAPPARPTTPPLTSAPAATKPTAPPAAATVAATPEVPVAAETPATGEDHVADEAMFADVERALTETGSLKATVAEMTATIGRAKSKARSRSRRFVPIVAATVVVALIGIAGWFFAATDDAPTTVVEPPVKAAVPSVTESDLPAAIAEPVQAEQLPASQPQVAPTPEYVALLDNARFARDSGRVLAPAGDNALEWYVAARAAAPNNAMVSDELAQLVEQVIGMAETALLENRVADAENALAMIALASPDNSRLAFLQAQLAQTQLRITLDNAREAIREARFEDASRHLARAETLPGADVTQIQQLANDLAAARSAARVEDTLELAAQRLANDLLTAPSNDNARYFYELALSNDPDNATAQQGLLVVASKLVLKARAAIDTGALDIAETYLNDARALAPNSEELQASEAALQNAISQQAEAERQAEAARQAAAIEEEAQRAAELRRRAASSATLSSAGPASDGANEITSTPSGTPQPSAPAATDGSDSTAPAINGSAVSRTANQKPQATAATGNPEPVAVSQLTRINYVAPKYPRSAQRRSVTGWVDVRFTVTTTGSVTDLEIIDSTPGSIFDEAAADAVEQWRFEPVIENGRAVPKRVAVRMSFSIE</sequence>
<dbReference type="NCBIfam" id="TIGR01352">
    <property type="entry name" value="tonB_Cterm"/>
    <property type="match status" value="1"/>
</dbReference>
<evidence type="ECO:0000313" key="15">
    <source>
        <dbReference type="EMBL" id="ANO50771.1"/>
    </source>
</evidence>
<dbReference type="SUPFAM" id="SSF74653">
    <property type="entry name" value="TolA/TonB C-terminal domain"/>
    <property type="match status" value="1"/>
</dbReference>
<name>A0A193LE98_9GAMM</name>
<dbReference type="InterPro" id="IPR011006">
    <property type="entry name" value="CheY-like_superfamily"/>
</dbReference>
<reference evidence="15 16" key="1">
    <citation type="submission" date="2016-06" db="EMBL/GenBank/DDBJ databases">
        <title>Complete genome sequence of a deep-branching marine Gamma Proteobacterium Woeseia oceani type strain XK5.</title>
        <authorList>
            <person name="Mu D."/>
            <person name="Du Z."/>
        </authorList>
    </citation>
    <scope>NUCLEOTIDE SEQUENCE [LARGE SCALE GENOMIC DNA]</scope>
    <source>
        <strain evidence="15 16">XK5</strain>
    </source>
</reference>
<dbReference type="SUPFAM" id="SSF52172">
    <property type="entry name" value="CheY-like"/>
    <property type="match status" value="2"/>
</dbReference>
<dbReference type="RefSeq" id="WP_068614035.1">
    <property type="nucleotide sequence ID" value="NZ_CP016268.1"/>
</dbReference>
<dbReference type="KEGG" id="woc:BA177_05720"/>
<dbReference type="OrthoDB" id="9802066at2"/>
<keyword evidence="16" id="KW-1185">Reference proteome</keyword>
<dbReference type="PANTHER" id="PTHR33446">
    <property type="entry name" value="PROTEIN TONB-RELATED"/>
    <property type="match status" value="1"/>
</dbReference>
<dbReference type="Gene3D" id="3.30.1150.10">
    <property type="match status" value="1"/>
</dbReference>
<comment type="similarity">
    <text evidence="2 11">Belongs to the TonB family.</text>
</comment>
<protein>
    <recommendedName>
        <fullName evidence="11">Protein TonB</fullName>
    </recommendedName>
</protein>
<comment type="caution">
    <text evidence="10">Lacks conserved residue(s) required for the propagation of feature annotation.</text>
</comment>
<evidence type="ECO:0000259" key="13">
    <source>
        <dbReference type="PROSITE" id="PS50110"/>
    </source>
</evidence>
<keyword evidence="4 11" id="KW-1003">Cell membrane</keyword>
<gene>
    <name evidence="15" type="ORF">BA177_05720</name>
</gene>
<dbReference type="InterPro" id="IPR006260">
    <property type="entry name" value="TonB/TolA_C"/>
</dbReference>
<dbReference type="GO" id="GO:0015031">
    <property type="term" value="P:protein transport"/>
    <property type="evidence" value="ECO:0007669"/>
    <property type="project" value="UniProtKB-UniRule"/>
</dbReference>
<dbReference type="GO" id="GO:0031992">
    <property type="term" value="F:energy transducer activity"/>
    <property type="evidence" value="ECO:0007669"/>
    <property type="project" value="InterPro"/>
</dbReference>
<keyword evidence="8 11" id="KW-1133">Transmembrane helix</keyword>
<evidence type="ECO:0000256" key="7">
    <source>
        <dbReference type="ARBA" id="ARBA00022927"/>
    </source>
</evidence>
<dbReference type="InterPro" id="IPR037682">
    <property type="entry name" value="TonB_C"/>
</dbReference>
<dbReference type="GO" id="GO:0000160">
    <property type="term" value="P:phosphorelay signal transduction system"/>
    <property type="evidence" value="ECO:0007669"/>
    <property type="project" value="InterPro"/>
</dbReference>
<dbReference type="Pfam" id="PF03544">
    <property type="entry name" value="TonB_C"/>
    <property type="match status" value="1"/>
</dbReference>
<feature type="transmembrane region" description="Helical" evidence="11">
    <location>
        <begin position="435"/>
        <end position="456"/>
    </location>
</feature>
<dbReference type="GO" id="GO:0015891">
    <property type="term" value="P:siderophore transport"/>
    <property type="evidence" value="ECO:0007669"/>
    <property type="project" value="InterPro"/>
</dbReference>
<dbReference type="GO" id="GO:0055085">
    <property type="term" value="P:transmembrane transport"/>
    <property type="evidence" value="ECO:0007669"/>
    <property type="project" value="InterPro"/>
</dbReference>
<evidence type="ECO:0000256" key="6">
    <source>
        <dbReference type="ARBA" id="ARBA00022692"/>
    </source>
</evidence>
<evidence type="ECO:0000259" key="14">
    <source>
        <dbReference type="PROSITE" id="PS52015"/>
    </source>
</evidence>
<keyword evidence="11" id="KW-0735">Signal-anchor</keyword>
<keyword evidence="6 11" id="KW-0812">Transmembrane</keyword>
<keyword evidence="10" id="KW-0597">Phosphoprotein</keyword>
<evidence type="ECO:0000256" key="4">
    <source>
        <dbReference type="ARBA" id="ARBA00022475"/>
    </source>
</evidence>
<evidence type="ECO:0000256" key="9">
    <source>
        <dbReference type="ARBA" id="ARBA00023136"/>
    </source>
</evidence>
<evidence type="ECO:0000256" key="11">
    <source>
        <dbReference type="RuleBase" id="RU362123"/>
    </source>
</evidence>
<dbReference type="GO" id="GO:0005886">
    <property type="term" value="C:plasma membrane"/>
    <property type="evidence" value="ECO:0007669"/>
    <property type="project" value="UniProtKB-SubCell"/>
</dbReference>
<dbReference type="Proteomes" id="UP000092695">
    <property type="component" value="Chromosome"/>
</dbReference>
<feature type="domain" description="Response regulatory" evidence="13">
    <location>
        <begin position="199"/>
        <end position="313"/>
    </location>
</feature>
<dbReference type="GO" id="GO:0030288">
    <property type="term" value="C:outer membrane-bounded periplasmic space"/>
    <property type="evidence" value="ECO:0007669"/>
    <property type="project" value="InterPro"/>
</dbReference>
<feature type="modified residue" description="4-aspartylphosphate" evidence="10">
    <location>
        <position position="247"/>
    </location>
</feature>